<evidence type="ECO:0008006" key="3">
    <source>
        <dbReference type="Google" id="ProtNLM"/>
    </source>
</evidence>
<dbReference type="EMBL" id="JADDOJ010000114">
    <property type="protein sequence ID" value="MBE7942619.1"/>
    <property type="molecule type" value="Genomic_DNA"/>
</dbReference>
<keyword evidence="2" id="KW-1185">Reference proteome</keyword>
<dbReference type="InterPro" id="IPR036249">
    <property type="entry name" value="Thioredoxin-like_sf"/>
</dbReference>
<dbReference type="Proteomes" id="UP000715965">
    <property type="component" value="Unassembled WGS sequence"/>
</dbReference>
<comment type="caution">
    <text evidence="1">The sequence shown here is derived from an EMBL/GenBank/DDBJ whole genome shotgun (WGS) entry which is preliminary data.</text>
</comment>
<proteinExistence type="predicted"/>
<gene>
    <name evidence="1" type="ORF">IM725_18780</name>
</gene>
<dbReference type="Gene3D" id="3.40.30.10">
    <property type="entry name" value="Glutaredoxin"/>
    <property type="match status" value="1"/>
</dbReference>
<organism evidence="1 2">
    <name type="scientific">Ramlibacter aquaticus</name>
    <dbReference type="NCBI Taxonomy" id="2780094"/>
    <lineage>
        <taxon>Bacteria</taxon>
        <taxon>Pseudomonadati</taxon>
        <taxon>Pseudomonadota</taxon>
        <taxon>Betaproteobacteria</taxon>
        <taxon>Burkholderiales</taxon>
        <taxon>Comamonadaceae</taxon>
        <taxon>Ramlibacter</taxon>
    </lineage>
</organism>
<evidence type="ECO:0000313" key="1">
    <source>
        <dbReference type="EMBL" id="MBE7942619.1"/>
    </source>
</evidence>
<reference evidence="1 2" key="1">
    <citation type="submission" date="2020-10" db="EMBL/GenBank/DDBJ databases">
        <title>Draft genome of Ramlibacter aquaticus LMG 30558.</title>
        <authorList>
            <person name="Props R."/>
        </authorList>
    </citation>
    <scope>NUCLEOTIDE SEQUENCE [LARGE SCALE GENOMIC DNA]</scope>
    <source>
        <strain evidence="1 2">LMG 30558</strain>
    </source>
</reference>
<sequence>MPAARSLPQALQDALARRQPLVAMASLEGCPFCRMVRDSYLAPLQREQGLAVVQLDMDSRAPVTDFAGQASTQGALLRAWRVDSYPTLLFFGRAGVEAAPRLVGASIPDFYGAYLDERLRLARRNLA</sequence>
<name>A0ABR9SL70_9BURK</name>
<protein>
    <recommendedName>
        <fullName evidence="3">Thioredoxin-like fold domain-containing protein</fullName>
    </recommendedName>
</protein>
<accession>A0ABR9SL70</accession>
<evidence type="ECO:0000313" key="2">
    <source>
        <dbReference type="Proteomes" id="UP000715965"/>
    </source>
</evidence>
<dbReference type="SUPFAM" id="SSF52833">
    <property type="entry name" value="Thioredoxin-like"/>
    <property type="match status" value="1"/>
</dbReference>